<gene>
    <name evidence="1" type="ORF">KP509_20G049000</name>
</gene>
<reference evidence="1" key="1">
    <citation type="submission" date="2021-08" db="EMBL/GenBank/DDBJ databases">
        <title>WGS assembly of Ceratopteris richardii.</title>
        <authorList>
            <person name="Marchant D.B."/>
            <person name="Chen G."/>
            <person name="Jenkins J."/>
            <person name="Shu S."/>
            <person name="Leebens-Mack J."/>
            <person name="Grimwood J."/>
            <person name="Schmutz J."/>
            <person name="Soltis P."/>
            <person name="Soltis D."/>
            <person name="Chen Z.-H."/>
        </authorList>
    </citation>
    <scope>NUCLEOTIDE SEQUENCE</scope>
    <source>
        <strain evidence="1">Whitten #5841</strain>
        <tissue evidence="1">Leaf</tissue>
    </source>
</reference>
<evidence type="ECO:0000313" key="1">
    <source>
        <dbReference type="EMBL" id="KAH7331756.1"/>
    </source>
</evidence>
<accession>A0A8T2SF42</accession>
<dbReference type="Proteomes" id="UP000825935">
    <property type="component" value="Chromosome 20"/>
</dbReference>
<dbReference type="AlphaFoldDB" id="A0A8T2SF42"/>
<name>A0A8T2SF42_CERRI</name>
<keyword evidence="2" id="KW-1185">Reference proteome</keyword>
<protein>
    <submittedName>
        <fullName evidence="1">Uncharacterized protein</fullName>
    </submittedName>
</protein>
<proteinExistence type="predicted"/>
<comment type="caution">
    <text evidence="1">The sequence shown here is derived from an EMBL/GenBank/DDBJ whole genome shotgun (WGS) entry which is preliminary data.</text>
</comment>
<organism evidence="1 2">
    <name type="scientific">Ceratopteris richardii</name>
    <name type="common">Triangle waterfern</name>
    <dbReference type="NCBI Taxonomy" id="49495"/>
    <lineage>
        <taxon>Eukaryota</taxon>
        <taxon>Viridiplantae</taxon>
        <taxon>Streptophyta</taxon>
        <taxon>Embryophyta</taxon>
        <taxon>Tracheophyta</taxon>
        <taxon>Polypodiopsida</taxon>
        <taxon>Polypodiidae</taxon>
        <taxon>Polypodiales</taxon>
        <taxon>Pteridineae</taxon>
        <taxon>Pteridaceae</taxon>
        <taxon>Parkerioideae</taxon>
        <taxon>Ceratopteris</taxon>
    </lineage>
</organism>
<evidence type="ECO:0000313" key="2">
    <source>
        <dbReference type="Proteomes" id="UP000825935"/>
    </source>
</evidence>
<dbReference type="EMBL" id="CM035425">
    <property type="protein sequence ID" value="KAH7331756.1"/>
    <property type="molecule type" value="Genomic_DNA"/>
</dbReference>
<sequence length="190" mass="21436">MASIIRECAIALDARERNREGERDTDAILDENALKVWKLIEKGVDAEIARINRIIDMISKAQTESTGRETEAALDALRRREQILLKGCIRIAPILFPAHFNNAGIFTVFVDWIFKQLKIMISDLDKSPPRVRDIVSFAENSESLKRKEEILIEGLVCTVADFKDRTWSTISSNTGMLEQASPGSESTRDN</sequence>